<reference evidence="3" key="1">
    <citation type="submission" date="2015-09" db="EMBL/GenBank/DDBJ databases">
        <title>Complete sequence of Algoriphagus sp. M8-2.</title>
        <authorList>
            <person name="Shintani M."/>
        </authorList>
    </citation>
    <scope>NUCLEOTIDE SEQUENCE [LARGE SCALE GENOMIC DNA]</scope>
    <source>
        <strain evidence="3">M8-2</strain>
    </source>
</reference>
<dbReference type="Gene3D" id="3.40.50.1820">
    <property type="entry name" value="alpha/beta hydrolase"/>
    <property type="match status" value="1"/>
</dbReference>
<dbReference type="AlphaFoldDB" id="A0A142ENH3"/>
<dbReference type="EMBL" id="CP012836">
    <property type="protein sequence ID" value="AMQ56678.1"/>
    <property type="molecule type" value="Genomic_DNA"/>
</dbReference>
<dbReference type="InterPro" id="IPR000073">
    <property type="entry name" value="AB_hydrolase_1"/>
</dbReference>
<keyword evidence="2" id="KW-0378">Hydrolase</keyword>
<dbReference type="InterPro" id="IPR029058">
    <property type="entry name" value="AB_hydrolase_fold"/>
</dbReference>
<gene>
    <name evidence="2" type="ORF">AO498_09615</name>
</gene>
<proteinExistence type="predicted"/>
<dbReference type="SUPFAM" id="SSF53474">
    <property type="entry name" value="alpha/beta-Hydrolases"/>
    <property type="match status" value="1"/>
</dbReference>
<evidence type="ECO:0000313" key="3">
    <source>
        <dbReference type="Proteomes" id="UP000073816"/>
    </source>
</evidence>
<dbReference type="Proteomes" id="UP000073816">
    <property type="component" value="Chromosome"/>
</dbReference>
<dbReference type="GO" id="GO:0016787">
    <property type="term" value="F:hydrolase activity"/>
    <property type="evidence" value="ECO:0007669"/>
    <property type="project" value="UniProtKB-KW"/>
</dbReference>
<feature type="domain" description="AB hydrolase-1" evidence="1">
    <location>
        <begin position="82"/>
        <end position="194"/>
    </location>
</feature>
<dbReference type="OrthoDB" id="5416147at2"/>
<dbReference type="STRING" id="1727163.AO498_09615"/>
<dbReference type="KEGG" id="alm:AO498_09615"/>
<organism evidence="2 3">
    <name type="scientific">Algoriphagus sanaruensis</name>
    <dbReference type="NCBI Taxonomy" id="1727163"/>
    <lineage>
        <taxon>Bacteria</taxon>
        <taxon>Pseudomonadati</taxon>
        <taxon>Bacteroidota</taxon>
        <taxon>Cytophagia</taxon>
        <taxon>Cytophagales</taxon>
        <taxon>Cyclobacteriaceae</taxon>
        <taxon>Algoriphagus</taxon>
    </lineage>
</organism>
<dbReference type="RefSeq" id="WP_067546607.1">
    <property type="nucleotide sequence ID" value="NZ_CP012836.1"/>
</dbReference>
<dbReference type="PATRIC" id="fig|1727163.4.peg.2009"/>
<reference evidence="2 3" key="2">
    <citation type="journal article" date="2016" name="Genome Announc.">
        <title>Complete Genome Sequence of Algoriphagus sp. Strain M8-2, Isolated from a Brackish Lake.</title>
        <authorList>
            <person name="Muraguchi Y."/>
            <person name="Kushimoto K."/>
            <person name="Ohtsubo Y."/>
            <person name="Suzuki T."/>
            <person name="Dohra H."/>
            <person name="Kimbara K."/>
            <person name="Shintani M."/>
        </authorList>
    </citation>
    <scope>NUCLEOTIDE SEQUENCE [LARGE SCALE GENOMIC DNA]</scope>
    <source>
        <strain evidence="2 3">M8-2</strain>
    </source>
</reference>
<dbReference type="Pfam" id="PF12697">
    <property type="entry name" value="Abhydrolase_6"/>
    <property type="match status" value="1"/>
</dbReference>
<evidence type="ECO:0000259" key="1">
    <source>
        <dbReference type="Pfam" id="PF12697"/>
    </source>
</evidence>
<sequence>MLRKIFLGLFATAMILAITYILGPKVDGQKLTIHFPEVPTRVADLEDYLQQREDTVIGLKPGNEAYIQWADSLNKRKTPYSIVYIHGFGAGPMEGDPVHRFLGEHFGANVFVTRLPEHGIRRANGMAYLTAQMLADGVGEAFQIGKSLGDSVIVVGTSMGGALTLLLASQQPELKAAVVYSPAIRDREGRLAGLFKPWTKFIMEKTMTENGAMDMKRTGDKGAYWSEVQHVNAYESLAILMYSEMNEDTFKKITQPLFLGYYYKSDSEQDFVVSVPKMLEMYSQISTTEGQKREKAFPNSGDHVIASSITSQDWQGVLFETIDFLENVVGMTPRSKYEELNAEMNQHQEILEKVN</sequence>
<name>A0A142ENH3_9BACT</name>
<protein>
    <submittedName>
        <fullName evidence="2">Alpha/beta hydrolase</fullName>
    </submittedName>
</protein>
<accession>A0A142ENH3</accession>
<keyword evidence="3" id="KW-1185">Reference proteome</keyword>
<evidence type="ECO:0000313" key="2">
    <source>
        <dbReference type="EMBL" id="AMQ56678.1"/>
    </source>
</evidence>